<dbReference type="GO" id="GO:0005886">
    <property type="term" value="C:plasma membrane"/>
    <property type="evidence" value="ECO:0007669"/>
    <property type="project" value="UniProtKB-SubCell"/>
</dbReference>
<evidence type="ECO:0000313" key="18">
    <source>
        <dbReference type="EMBL" id="KAL2650155.1"/>
    </source>
</evidence>
<name>A0ABD1ZFP3_9MARC</name>
<dbReference type="PIRSF" id="PIRSF000894">
    <property type="entry name" value="Acid_phosphatase"/>
    <property type="match status" value="1"/>
</dbReference>
<evidence type="ECO:0000256" key="1">
    <source>
        <dbReference type="ARBA" id="ARBA00004236"/>
    </source>
</evidence>
<feature type="chain" id="PRO_5044840081" description="Multiple inositol polyphosphate phosphatase 1" evidence="17">
    <location>
        <begin position="26"/>
        <end position="516"/>
    </location>
</feature>
<evidence type="ECO:0000256" key="17">
    <source>
        <dbReference type="SAM" id="SignalP"/>
    </source>
</evidence>
<evidence type="ECO:0000256" key="15">
    <source>
        <dbReference type="ARBA" id="ARBA00043832"/>
    </source>
</evidence>
<dbReference type="EC" id="3.1.3.80" evidence="3"/>
<proteinExistence type="inferred from homology"/>
<evidence type="ECO:0000256" key="6">
    <source>
        <dbReference type="ARBA" id="ARBA00022475"/>
    </source>
</evidence>
<dbReference type="PANTHER" id="PTHR20963">
    <property type="entry name" value="MULTIPLE INOSITOL POLYPHOSPHATE PHOSPHATASE-RELATED"/>
    <property type="match status" value="1"/>
</dbReference>
<keyword evidence="16" id="KW-1015">Disulfide bond</keyword>
<evidence type="ECO:0000313" key="19">
    <source>
        <dbReference type="Proteomes" id="UP001605036"/>
    </source>
</evidence>
<sequence>MRRAFVFACVTLLTLFDLNWLFASGLPVGFDVRQHLSTTTRYGAGKEFVEEKLEDLPPLPSECVPVHLNLVARHGTRAPTKKRIKQLDKLIEKLTKQIALDPREDSKRPAWLNDFHSPWEGRKFGGELLPAGEQELYELGKRLRARFPTLFQHDYYPDVYPISATQVARSAASAVAFGMGLFEGKGDLGGSNHRAFSVVTDSRSRDIHLRFHESCMAYKESKKLRKPAVEVYQVDVYKQVAADVGSRYDLDLTHEDAEGLWLLCKQEASLLNISDRACGLFTSAEVELLEWADDLQAHHLKGYGEAINYKMGVPLLEDVVSSMDRAIAASEAQKDVLVEAARLRIAHAETLIPFTCLLGLFLEGDDVKSLQTEKSMKHPPSPPYQRVWKGSLVAPFGANTAVVLYKCPREVEREGTAEQINNDSSEYFVQVLHNEKPITMPACEGKHLCPYLEFKETVAGPHLENNFETVCRLDVVHTPVEQPWTSRIFSKVAQIFRWPFQTSCVHASDSQTCKAH</sequence>
<evidence type="ECO:0000256" key="9">
    <source>
        <dbReference type="ARBA" id="ARBA00023136"/>
    </source>
</evidence>
<evidence type="ECO:0000256" key="11">
    <source>
        <dbReference type="ARBA" id="ARBA00031642"/>
    </source>
</evidence>
<evidence type="ECO:0000256" key="5">
    <source>
        <dbReference type="ARBA" id="ARBA00018097"/>
    </source>
</evidence>
<evidence type="ECO:0000256" key="14">
    <source>
        <dbReference type="ARBA" id="ARBA00043691"/>
    </source>
</evidence>
<keyword evidence="6" id="KW-1003">Cell membrane</keyword>
<evidence type="ECO:0000256" key="8">
    <source>
        <dbReference type="ARBA" id="ARBA00022801"/>
    </source>
</evidence>
<comment type="subcellular location">
    <subcellularLocation>
        <location evidence="1">Cell membrane</location>
    </subcellularLocation>
</comment>
<dbReference type="EC" id="3.1.3.62" evidence="4"/>
<dbReference type="InterPro" id="IPR029033">
    <property type="entry name" value="His_PPase_superfam"/>
</dbReference>
<dbReference type="FunFam" id="3.40.50.1240:FF:000017">
    <property type="entry name" value="Histidine acid phosphatase family protein"/>
    <property type="match status" value="1"/>
</dbReference>
<comment type="catalytic activity">
    <reaction evidence="14">
        <text>1D-myo-inositol hexakisphosphate + H2O = 1D-myo-inositol 1,2,4,5,6-pentakisphosphate + phosphate</text>
        <dbReference type="Rhea" id="RHEA:16989"/>
        <dbReference type="ChEBI" id="CHEBI:15377"/>
        <dbReference type="ChEBI" id="CHEBI:43474"/>
        <dbReference type="ChEBI" id="CHEBI:57798"/>
        <dbReference type="ChEBI" id="CHEBI:58130"/>
        <dbReference type="EC" id="3.1.3.62"/>
    </reaction>
    <physiologicalReaction direction="left-to-right" evidence="14">
        <dbReference type="Rhea" id="RHEA:16990"/>
    </physiologicalReaction>
</comment>
<keyword evidence="19" id="KW-1185">Reference proteome</keyword>
<comment type="catalytic activity">
    <reaction evidence="12">
        <text>1D-myo-inositol 1,2,5,6-tetrakisphosphate + H2O = 1D-myo-inositol 1,2,6-trisphosphate + phosphate</text>
        <dbReference type="Rhea" id="RHEA:77119"/>
        <dbReference type="ChEBI" id="CHEBI:15377"/>
        <dbReference type="ChEBI" id="CHEBI:43474"/>
        <dbReference type="ChEBI" id="CHEBI:195535"/>
        <dbReference type="ChEBI" id="CHEBI:195537"/>
        <dbReference type="EC" id="3.1.3.62"/>
    </reaction>
    <physiologicalReaction direction="left-to-right" evidence="12">
        <dbReference type="Rhea" id="RHEA:77120"/>
    </physiologicalReaction>
</comment>
<dbReference type="GO" id="GO:0034417">
    <property type="term" value="F:bisphosphoglycerate 3-phosphatase activity"/>
    <property type="evidence" value="ECO:0007669"/>
    <property type="project" value="UniProtKB-EC"/>
</dbReference>
<dbReference type="InterPro" id="IPR016274">
    <property type="entry name" value="Histidine_acid_Pase_euk"/>
</dbReference>
<dbReference type="CDD" id="cd07061">
    <property type="entry name" value="HP_HAP_like"/>
    <property type="match status" value="1"/>
</dbReference>
<feature type="disulfide bond" evidence="16">
    <location>
        <begin position="63"/>
        <end position="407"/>
    </location>
</feature>
<evidence type="ECO:0000256" key="10">
    <source>
        <dbReference type="ARBA" id="ARBA00023180"/>
    </source>
</evidence>
<dbReference type="AlphaFoldDB" id="A0ABD1ZFP3"/>
<organism evidence="18 19">
    <name type="scientific">Riccia fluitans</name>
    <dbReference type="NCBI Taxonomy" id="41844"/>
    <lineage>
        <taxon>Eukaryota</taxon>
        <taxon>Viridiplantae</taxon>
        <taxon>Streptophyta</taxon>
        <taxon>Embryophyta</taxon>
        <taxon>Marchantiophyta</taxon>
        <taxon>Marchantiopsida</taxon>
        <taxon>Marchantiidae</taxon>
        <taxon>Marchantiales</taxon>
        <taxon>Ricciaceae</taxon>
        <taxon>Riccia</taxon>
    </lineage>
</organism>
<evidence type="ECO:0000256" key="13">
    <source>
        <dbReference type="ARBA" id="ARBA00043671"/>
    </source>
</evidence>
<keyword evidence="9" id="KW-0472">Membrane</keyword>
<accession>A0ABD1ZFP3</accession>
<evidence type="ECO:0000256" key="7">
    <source>
        <dbReference type="ARBA" id="ARBA00022729"/>
    </source>
</evidence>
<protein>
    <recommendedName>
        <fullName evidence="5">Multiple inositol polyphosphate phosphatase 1</fullName>
        <ecNumber evidence="4">3.1.3.62</ecNumber>
        <ecNumber evidence="3">3.1.3.80</ecNumber>
    </recommendedName>
    <alternativeName>
        <fullName evidence="11">2,3-bisphosphoglycerate 3-phosphatase</fullName>
    </alternativeName>
</protein>
<dbReference type="PANTHER" id="PTHR20963:SF8">
    <property type="entry name" value="MULTIPLE INOSITOL POLYPHOSPHATE PHOSPHATASE 1"/>
    <property type="match status" value="1"/>
</dbReference>
<evidence type="ECO:0000256" key="4">
    <source>
        <dbReference type="ARBA" id="ARBA00013040"/>
    </source>
</evidence>
<reference evidence="18 19" key="1">
    <citation type="submission" date="2024-09" db="EMBL/GenBank/DDBJ databases">
        <title>Chromosome-scale assembly of Riccia fluitans.</title>
        <authorList>
            <person name="Paukszto L."/>
            <person name="Sawicki J."/>
            <person name="Karawczyk K."/>
            <person name="Piernik-Szablinska J."/>
            <person name="Szczecinska M."/>
            <person name="Mazdziarz M."/>
        </authorList>
    </citation>
    <scope>NUCLEOTIDE SEQUENCE [LARGE SCALE GENOMIC DNA]</scope>
    <source>
        <strain evidence="18">Rf_01</strain>
        <tissue evidence="18">Aerial parts of the thallus</tissue>
    </source>
</reference>
<evidence type="ECO:0000256" key="12">
    <source>
        <dbReference type="ARBA" id="ARBA00043668"/>
    </source>
</evidence>
<keyword evidence="7 17" id="KW-0732">Signal</keyword>
<dbReference type="InterPro" id="IPR000560">
    <property type="entry name" value="His_Pase_clade-2"/>
</dbReference>
<comment type="catalytic activity">
    <reaction evidence="15">
        <text>(2R)-2,3-bisphosphoglycerate + H2O = (2R)-2-phosphoglycerate + phosphate</text>
        <dbReference type="Rhea" id="RHEA:27381"/>
        <dbReference type="ChEBI" id="CHEBI:15377"/>
        <dbReference type="ChEBI" id="CHEBI:43474"/>
        <dbReference type="ChEBI" id="CHEBI:58248"/>
        <dbReference type="ChEBI" id="CHEBI:58289"/>
        <dbReference type="EC" id="3.1.3.80"/>
    </reaction>
    <physiologicalReaction direction="left-to-right" evidence="15">
        <dbReference type="Rhea" id="RHEA:27382"/>
    </physiologicalReaction>
</comment>
<dbReference type="Gene3D" id="3.40.50.1240">
    <property type="entry name" value="Phosphoglycerate mutase-like"/>
    <property type="match status" value="1"/>
</dbReference>
<dbReference type="EMBL" id="JBHFFA010000001">
    <property type="protein sequence ID" value="KAL2650155.1"/>
    <property type="molecule type" value="Genomic_DNA"/>
</dbReference>
<evidence type="ECO:0000256" key="2">
    <source>
        <dbReference type="ARBA" id="ARBA00008422"/>
    </source>
</evidence>
<comment type="catalytic activity">
    <reaction evidence="13">
        <text>1D-myo-inositol 1,2,4,5,6-pentakisphosphate + H2O = 1D-myo-inositol 1,2,5,6-tetrakisphosphate + phosphate</text>
        <dbReference type="Rhea" id="RHEA:77115"/>
        <dbReference type="ChEBI" id="CHEBI:15377"/>
        <dbReference type="ChEBI" id="CHEBI:43474"/>
        <dbReference type="ChEBI" id="CHEBI:57798"/>
        <dbReference type="ChEBI" id="CHEBI:195535"/>
        <dbReference type="EC" id="3.1.3.62"/>
    </reaction>
    <physiologicalReaction direction="left-to-right" evidence="13">
        <dbReference type="Rhea" id="RHEA:77116"/>
    </physiologicalReaction>
</comment>
<evidence type="ECO:0000256" key="3">
    <source>
        <dbReference type="ARBA" id="ARBA00012976"/>
    </source>
</evidence>
<dbReference type="Proteomes" id="UP001605036">
    <property type="component" value="Unassembled WGS sequence"/>
</dbReference>
<dbReference type="SUPFAM" id="SSF53254">
    <property type="entry name" value="Phosphoglycerate mutase-like"/>
    <property type="match status" value="1"/>
</dbReference>
<feature type="signal peptide" evidence="17">
    <location>
        <begin position="1"/>
        <end position="25"/>
    </location>
</feature>
<keyword evidence="8" id="KW-0378">Hydrolase</keyword>
<keyword evidence="10" id="KW-0325">Glycoprotein</keyword>
<comment type="caution">
    <text evidence="18">The sequence shown here is derived from an EMBL/GenBank/DDBJ whole genome shotgun (WGS) entry which is preliminary data.</text>
</comment>
<gene>
    <name evidence="18" type="ORF">R1flu_018283</name>
</gene>
<comment type="similarity">
    <text evidence="2">Belongs to the histidine acid phosphatase family. MINPP1 subfamily.</text>
</comment>
<feature type="disulfide bond" evidence="16">
    <location>
        <begin position="264"/>
        <end position="278"/>
    </location>
</feature>
<evidence type="ECO:0000256" key="16">
    <source>
        <dbReference type="PIRSR" id="PIRSR000894-2"/>
    </source>
</evidence>
<dbReference type="Pfam" id="PF00328">
    <property type="entry name" value="His_Phos_2"/>
    <property type="match status" value="1"/>
</dbReference>